<sequence>MADESEVFKPKSYGEQNWKTIEKRQEIKEPSESTKPVGTGGKQGSNQYQTQSAHSPGARELLPQNDAQYASDQASMRPESTKRESLYDETAVKSGPSRFLTEAEIRARGGRVLAEQALEQALKTMASKGGVSDATGNPNANLDGGMAASDPQPNAQRVLNGSRLGTEDDSLTKDQENYGTGSNMDRGAGTSTPRPSRSVLPPLYDTDTSSSYARETNVNRNTTARDPEHIWDVSQLTTGAVHRLTATSTIDNEPDVGGGINMTGEEGSRHTCPGTITCTAAVQRLAKDVHDGDFDPAGRATGDRMITNDPKNTGYLNVHSSEVDADADPRLWNMANQPMGQAG</sequence>
<feature type="compositionally biased region" description="Polar residues" evidence="1">
    <location>
        <begin position="206"/>
        <end position="222"/>
    </location>
</feature>
<evidence type="ECO:0000313" key="2">
    <source>
        <dbReference type="EMBL" id="BAG41586.1"/>
    </source>
</evidence>
<name>B2ZXZ9_9CAUD</name>
<feature type="compositionally biased region" description="Polar residues" evidence="1">
    <location>
        <begin position="65"/>
        <end position="74"/>
    </location>
</feature>
<dbReference type="EMBL" id="AB366653">
    <property type="protein sequence ID" value="BAG41586.1"/>
    <property type="molecule type" value="Genomic_DNA"/>
</dbReference>
<feature type="compositionally biased region" description="Basic and acidic residues" evidence="1">
    <location>
        <begin position="20"/>
        <end position="32"/>
    </location>
</feature>
<dbReference type="KEGG" id="vg:6370000"/>
<dbReference type="GeneID" id="6370000"/>
<feature type="region of interest" description="Disordered" evidence="1">
    <location>
        <begin position="1"/>
        <end position="98"/>
    </location>
</feature>
<feature type="compositionally biased region" description="Polar residues" evidence="1">
    <location>
        <begin position="177"/>
        <end position="195"/>
    </location>
</feature>
<feature type="region of interest" description="Disordered" evidence="1">
    <location>
        <begin position="125"/>
        <end position="225"/>
    </location>
</feature>
<proteinExistence type="predicted"/>
<keyword evidence="3" id="KW-1185">Reference proteome</keyword>
<evidence type="ECO:0000313" key="3">
    <source>
        <dbReference type="Proteomes" id="UP000001034"/>
    </source>
</evidence>
<evidence type="ECO:0000256" key="1">
    <source>
        <dbReference type="SAM" id="MobiDB-lite"/>
    </source>
</evidence>
<protein>
    <submittedName>
        <fullName evidence="2">Uncharacterized protein</fullName>
    </submittedName>
</protein>
<feature type="compositionally biased region" description="Polar residues" evidence="1">
    <location>
        <begin position="44"/>
        <end position="54"/>
    </location>
</feature>
<reference evidence="2 3" key="1">
    <citation type="journal article" date="2010" name="Virology">
        <title>A jumbo phage infecting the phytopathogen Ralstonia solanacearum defines a new lineage of the Myoviridae family.</title>
        <authorList>
            <person name="Yamada T."/>
            <person name="Satoh S."/>
            <person name="Ishikawa H."/>
            <person name="Fujiwara A."/>
            <person name="Kawasaki T."/>
            <person name="Fujie M."/>
            <person name="Ogata H."/>
        </authorList>
    </citation>
    <scope>NUCLEOTIDE SEQUENCE [LARGE SCALE GENOMIC DNA]</scope>
</reference>
<organism evidence="2 3">
    <name type="scientific">Ralstonia phage phiRSL1</name>
    <dbReference type="NCBI Taxonomy" id="1980924"/>
    <lineage>
        <taxon>Viruses</taxon>
        <taxon>Duplodnaviria</taxon>
        <taxon>Heunggongvirae</taxon>
        <taxon>Uroviricota</taxon>
        <taxon>Caudoviricetes</taxon>
        <taxon>Mieseafarmvirus</taxon>
        <taxon>Mieseafarmvirus RSL1</taxon>
    </lineage>
</organism>
<dbReference type="RefSeq" id="YP_001950016.1">
    <property type="nucleotide sequence ID" value="NC_010811.2"/>
</dbReference>
<accession>B2ZXZ9</accession>
<dbReference type="Proteomes" id="UP000001034">
    <property type="component" value="Segment"/>
</dbReference>